<dbReference type="Pfam" id="PF01370">
    <property type="entry name" value="Epimerase"/>
    <property type="match status" value="1"/>
</dbReference>
<dbReference type="Gene3D" id="3.40.50.720">
    <property type="entry name" value="NAD(P)-binding Rossmann-like Domain"/>
    <property type="match status" value="1"/>
</dbReference>
<organism evidence="2 3">
    <name type="scientific">Eiseniibacteriota bacterium</name>
    <dbReference type="NCBI Taxonomy" id="2212470"/>
    <lineage>
        <taxon>Bacteria</taxon>
        <taxon>Candidatus Eiseniibacteriota</taxon>
    </lineage>
</organism>
<evidence type="ECO:0000259" key="1">
    <source>
        <dbReference type="Pfam" id="PF01370"/>
    </source>
</evidence>
<protein>
    <submittedName>
        <fullName evidence="2">NAD-dependent epimerase/dehydratase family protein</fullName>
    </submittedName>
</protein>
<comment type="caution">
    <text evidence="2">The sequence shown here is derived from an EMBL/GenBank/DDBJ whole genome shotgun (WGS) entry which is preliminary data.</text>
</comment>
<reference evidence="2" key="2">
    <citation type="journal article" date="2021" name="Microbiome">
        <title>Successional dynamics and alternative stable states in a saline activated sludge microbial community over 9 years.</title>
        <authorList>
            <person name="Wang Y."/>
            <person name="Ye J."/>
            <person name="Ju F."/>
            <person name="Liu L."/>
            <person name="Boyd J.A."/>
            <person name="Deng Y."/>
            <person name="Parks D.H."/>
            <person name="Jiang X."/>
            <person name="Yin X."/>
            <person name="Woodcroft B.J."/>
            <person name="Tyson G.W."/>
            <person name="Hugenholtz P."/>
            <person name="Polz M.F."/>
            <person name="Zhang T."/>
        </authorList>
    </citation>
    <scope>NUCLEOTIDE SEQUENCE</scope>
    <source>
        <strain evidence="2">HKST-UBA02</strain>
    </source>
</reference>
<name>A0A956SCY6_UNCEI</name>
<sequence>MTAPVEDAALSEAFQGRKVLVTGGLGFLGSSLAHRLVAVGAEVTLVDSLIPEYGGNLENIRGIEDRVHVNIADVRDPHSMKYLVQGQQYLFNLAGQVSHIDSMRDPFTDLEINCRAQLSILEACRLNNPEIRIVFAGTRQQYGRPDYLPVDEKHLSRPVDVNGINKMAGEWYHILYANTYDIRTTSLRLTNTYGPRMLLKHNRQGFVPWFTRLALLGEEIQIFGDGTQRRDFNYVDDVIDALLLVAPDERTYGEIYNLGADEIVSLLEFTELLLELAGKGRYRIVPFPEESKKIDIGDYYGSFEKIRTEIGWSPKVTLEEGIRRTLAYYRDRLEPYLT</sequence>
<dbReference type="SUPFAM" id="SSF51735">
    <property type="entry name" value="NAD(P)-binding Rossmann-fold domains"/>
    <property type="match status" value="1"/>
</dbReference>
<dbReference type="EMBL" id="JAGQHS010000034">
    <property type="protein sequence ID" value="MCA9755870.1"/>
    <property type="molecule type" value="Genomic_DNA"/>
</dbReference>
<feature type="domain" description="NAD-dependent epimerase/dehydratase" evidence="1">
    <location>
        <begin position="19"/>
        <end position="259"/>
    </location>
</feature>
<evidence type="ECO:0000313" key="3">
    <source>
        <dbReference type="Proteomes" id="UP000739538"/>
    </source>
</evidence>
<dbReference type="PRINTS" id="PR01713">
    <property type="entry name" value="NUCEPIMERASE"/>
</dbReference>
<dbReference type="Proteomes" id="UP000739538">
    <property type="component" value="Unassembled WGS sequence"/>
</dbReference>
<proteinExistence type="predicted"/>
<gene>
    <name evidence="2" type="ORF">KDA27_08725</name>
</gene>
<dbReference type="AlphaFoldDB" id="A0A956SCY6"/>
<dbReference type="InterPro" id="IPR036291">
    <property type="entry name" value="NAD(P)-bd_dom_sf"/>
</dbReference>
<dbReference type="PANTHER" id="PTHR43245">
    <property type="entry name" value="BIFUNCTIONAL POLYMYXIN RESISTANCE PROTEIN ARNA"/>
    <property type="match status" value="1"/>
</dbReference>
<dbReference type="Gene3D" id="3.90.25.10">
    <property type="entry name" value="UDP-galactose 4-epimerase, domain 1"/>
    <property type="match status" value="1"/>
</dbReference>
<accession>A0A956SCY6</accession>
<dbReference type="InterPro" id="IPR050177">
    <property type="entry name" value="Lipid_A_modif_metabolic_enz"/>
</dbReference>
<evidence type="ECO:0000313" key="2">
    <source>
        <dbReference type="EMBL" id="MCA9755870.1"/>
    </source>
</evidence>
<dbReference type="InterPro" id="IPR001509">
    <property type="entry name" value="Epimerase_deHydtase"/>
</dbReference>
<reference evidence="2" key="1">
    <citation type="submission" date="2020-04" db="EMBL/GenBank/DDBJ databases">
        <authorList>
            <person name="Zhang T."/>
        </authorList>
    </citation>
    <scope>NUCLEOTIDE SEQUENCE</scope>
    <source>
        <strain evidence="2">HKST-UBA02</strain>
    </source>
</reference>
<dbReference type="PANTHER" id="PTHR43245:SF13">
    <property type="entry name" value="UDP-D-APIOSE_UDP-D-XYLOSE SYNTHASE 2"/>
    <property type="match status" value="1"/>
</dbReference>